<dbReference type="InterPro" id="IPR043128">
    <property type="entry name" value="Rev_trsase/Diguanyl_cyclase"/>
</dbReference>
<name>A0A1J0ETY0_9PSED</name>
<dbReference type="PANTHER" id="PTHR11076:SF34">
    <property type="entry name" value="PROTEIN UMUC"/>
    <property type="match status" value="1"/>
</dbReference>
<proteinExistence type="inferred from homology"/>
<evidence type="ECO:0000256" key="3">
    <source>
        <dbReference type="ARBA" id="ARBA00023125"/>
    </source>
</evidence>
<evidence type="ECO:0000313" key="9">
    <source>
        <dbReference type="Proteomes" id="UP000182567"/>
    </source>
</evidence>
<feature type="domain" description="UmuC" evidence="7">
    <location>
        <begin position="1"/>
        <end position="105"/>
    </location>
</feature>
<organism evidence="8 9">
    <name type="scientific">Pseudomonas frederiksbergensis</name>
    <dbReference type="NCBI Taxonomy" id="104087"/>
    <lineage>
        <taxon>Bacteria</taxon>
        <taxon>Pseudomonadati</taxon>
        <taxon>Pseudomonadota</taxon>
        <taxon>Gammaproteobacteria</taxon>
        <taxon>Pseudomonadales</taxon>
        <taxon>Pseudomonadaceae</taxon>
        <taxon>Pseudomonas</taxon>
    </lineage>
</organism>
<evidence type="ECO:0000259" key="7">
    <source>
        <dbReference type="PROSITE" id="PS50173"/>
    </source>
</evidence>
<dbReference type="InterPro" id="IPR017961">
    <property type="entry name" value="DNA_pol_Y-fam_little_finger"/>
</dbReference>
<sequence length="339" mass="37548">MSRRFVQTVSSVVPRLYQYSIDEVFCDLQGTTVPSLETAALLRSRVLKWTGMPSGVGVGPNATLAKLSNHIAKKFTDTGVFRIENAFDHAQLLSEIDVSEIWGIGSKIASKLSSLGITSVADMLNVDKALIREHFPITVQRTHAELQGHRLIHPWDDGTEKQAISCGRSFGRPVTTLHELTEAAAEFADRATTKLRAQGSVTSVIQVYARSNPFSAHVTPYSRSRTIKLIRPTDDTREITRVVALALASIFNERVAFTKAGVVLLELDAKHRMQTDLFSAFSLNQKAEAVMSVYDAINKKFGRRSVRLGRSTGKKNWAAKAEHMSMRATSDWQSIPPCY</sequence>
<dbReference type="Gene3D" id="3.30.70.270">
    <property type="match status" value="1"/>
</dbReference>
<keyword evidence="3" id="KW-0238">DNA-binding</keyword>
<evidence type="ECO:0000256" key="2">
    <source>
        <dbReference type="ARBA" id="ARBA00022763"/>
    </source>
</evidence>
<dbReference type="Pfam" id="PF00817">
    <property type="entry name" value="IMS"/>
    <property type="match status" value="1"/>
</dbReference>
<dbReference type="Gene3D" id="1.10.150.20">
    <property type="entry name" value="5' to 3' exonuclease, C-terminal subdomain"/>
    <property type="match status" value="1"/>
</dbReference>
<dbReference type="Pfam" id="PF13438">
    <property type="entry name" value="DUF4113"/>
    <property type="match status" value="1"/>
</dbReference>
<dbReference type="GO" id="GO:0005829">
    <property type="term" value="C:cytosol"/>
    <property type="evidence" value="ECO:0007669"/>
    <property type="project" value="TreeGrafter"/>
</dbReference>
<gene>
    <name evidence="8" type="ORF">BLL42_26910</name>
</gene>
<keyword evidence="4" id="KW-0741">SOS mutagenesis</keyword>
<dbReference type="InterPro" id="IPR001126">
    <property type="entry name" value="UmuC"/>
</dbReference>
<dbReference type="InterPro" id="IPR043502">
    <property type="entry name" value="DNA/RNA_pol_sf"/>
</dbReference>
<dbReference type="PROSITE" id="PS50173">
    <property type="entry name" value="UMUC"/>
    <property type="match status" value="1"/>
</dbReference>
<evidence type="ECO:0000256" key="4">
    <source>
        <dbReference type="ARBA" id="ARBA00023199"/>
    </source>
</evidence>
<dbReference type="Gene3D" id="3.30.1490.100">
    <property type="entry name" value="DNA polymerase, Y-family, little finger domain"/>
    <property type="match status" value="1"/>
</dbReference>
<dbReference type="AlphaFoldDB" id="A0A1J0ETY0"/>
<dbReference type="InterPro" id="IPR036775">
    <property type="entry name" value="DNA_pol_Y-fam_lit_finger_sf"/>
</dbReference>
<evidence type="ECO:0000256" key="5">
    <source>
        <dbReference type="ARBA" id="ARBA00023204"/>
    </source>
</evidence>
<dbReference type="Pfam" id="PF11798">
    <property type="entry name" value="IMS_HHH"/>
    <property type="match status" value="1"/>
</dbReference>
<reference evidence="9" key="1">
    <citation type="submission" date="2016-10" db="EMBL/GenBank/DDBJ databases">
        <title>Pseudomonas frederiksbergensis ERGS4:02 complete genome.</title>
        <authorList>
            <person name="Kumar R."/>
            <person name="Acharya V."/>
            <person name="Singh D."/>
        </authorList>
    </citation>
    <scope>NUCLEOTIDE SEQUENCE [LARGE SCALE GENOMIC DNA]</scope>
    <source>
        <strain evidence="9">ERGS4:02</strain>
        <plasmid evidence="9">Plasmid unnamed1</plasmid>
    </source>
</reference>
<accession>A0A1J0ETY0</accession>
<evidence type="ECO:0000313" key="8">
    <source>
        <dbReference type="EMBL" id="APC19375.1"/>
    </source>
</evidence>
<dbReference type="EMBL" id="CP017887">
    <property type="protein sequence ID" value="APC19375.1"/>
    <property type="molecule type" value="Genomic_DNA"/>
</dbReference>
<dbReference type="GO" id="GO:0006281">
    <property type="term" value="P:DNA repair"/>
    <property type="evidence" value="ECO:0007669"/>
    <property type="project" value="UniProtKB-KW"/>
</dbReference>
<dbReference type="GO" id="GO:0003887">
    <property type="term" value="F:DNA-directed DNA polymerase activity"/>
    <property type="evidence" value="ECO:0007669"/>
    <property type="project" value="TreeGrafter"/>
</dbReference>
<dbReference type="OrthoDB" id="9808813at2"/>
<evidence type="ECO:0000256" key="6">
    <source>
        <dbReference type="ARBA" id="ARBA00023236"/>
    </source>
</evidence>
<dbReference type="GO" id="GO:0042276">
    <property type="term" value="P:error-prone translesion synthesis"/>
    <property type="evidence" value="ECO:0007669"/>
    <property type="project" value="TreeGrafter"/>
</dbReference>
<dbReference type="PANTHER" id="PTHR11076">
    <property type="entry name" value="DNA REPAIR POLYMERASE UMUC / TRANSFERASE FAMILY MEMBER"/>
    <property type="match status" value="1"/>
</dbReference>
<dbReference type="GO" id="GO:0009432">
    <property type="term" value="P:SOS response"/>
    <property type="evidence" value="ECO:0007669"/>
    <property type="project" value="UniProtKB-KW"/>
</dbReference>
<geneLocation type="plasmid" evidence="8">
    <name>unnamed1</name>
</geneLocation>
<keyword evidence="5" id="KW-0234">DNA repair</keyword>
<dbReference type="Proteomes" id="UP000182567">
    <property type="component" value="Plasmid unnamed1"/>
</dbReference>
<comment type="similarity">
    <text evidence="1">Belongs to the DNA polymerase type-Y family.</text>
</comment>
<evidence type="ECO:0000256" key="1">
    <source>
        <dbReference type="ARBA" id="ARBA00010945"/>
    </source>
</evidence>
<keyword evidence="2" id="KW-0227">DNA damage</keyword>
<dbReference type="GO" id="GO:0003684">
    <property type="term" value="F:damaged DNA binding"/>
    <property type="evidence" value="ECO:0007669"/>
    <property type="project" value="InterPro"/>
</dbReference>
<keyword evidence="6" id="KW-0742">SOS response</keyword>
<dbReference type="InterPro" id="IPR025188">
    <property type="entry name" value="DUF4113"/>
</dbReference>
<dbReference type="Pfam" id="PF11799">
    <property type="entry name" value="IMS_C"/>
    <property type="match status" value="1"/>
</dbReference>
<keyword evidence="8" id="KW-0614">Plasmid</keyword>
<dbReference type="InterPro" id="IPR024728">
    <property type="entry name" value="PolY_HhH_motif"/>
</dbReference>
<dbReference type="SUPFAM" id="SSF56672">
    <property type="entry name" value="DNA/RNA polymerases"/>
    <property type="match status" value="1"/>
</dbReference>
<protein>
    <recommendedName>
        <fullName evidence="7">UmuC domain-containing protein</fullName>
    </recommendedName>
</protein>
<dbReference type="InterPro" id="IPR050116">
    <property type="entry name" value="DNA_polymerase-Y"/>
</dbReference>